<keyword evidence="3 5" id="KW-1133">Transmembrane helix</keyword>
<feature type="transmembrane region" description="Helical" evidence="5">
    <location>
        <begin position="34"/>
        <end position="53"/>
    </location>
</feature>
<keyword evidence="8" id="KW-1185">Reference proteome</keyword>
<comment type="caution">
    <text evidence="7">The sequence shown here is derived from an EMBL/GenBank/DDBJ whole genome shotgun (WGS) entry which is preliminary data.</text>
</comment>
<keyword evidence="2 5" id="KW-0812">Transmembrane</keyword>
<evidence type="ECO:0000313" key="7">
    <source>
        <dbReference type="EMBL" id="MBB5535755.1"/>
    </source>
</evidence>
<dbReference type="InterPro" id="IPR013525">
    <property type="entry name" value="ABC2_TM"/>
</dbReference>
<dbReference type="Proteomes" id="UP000585507">
    <property type="component" value="Unassembled WGS sequence"/>
</dbReference>
<gene>
    <name evidence="7" type="ORF">GGD55_002459</name>
</gene>
<organism evidence="7 8">
    <name type="scientific">Rhizobium giardinii</name>
    <dbReference type="NCBI Taxonomy" id="56731"/>
    <lineage>
        <taxon>Bacteria</taxon>
        <taxon>Pseudomonadati</taxon>
        <taxon>Pseudomonadota</taxon>
        <taxon>Alphaproteobacteria</taxon>
        <taxon>Hyphomicrobiales</taxon>
        <taxon>Rhizobiaceae</taxon>
        <taxon>Rhizobium/Agrobacterium group</taxon>
        <taxon>Rhizobium</taxon>
    </lineage>
</organism>
<proteinExistence type="predicted"/>
<evidence type="ECO:0000256" key="2">
    <source>
        <dbReference type="ARBA" id="ARBA00022692"/>
    </source>
</evidence>
<feature type="domain" description="ABC-2 type transporter transmembrane" evidence="6">
    <location>
        <begin position="21"/>
        <end position="197"/>
    </location>
</feature>
<evidence type="ECO:0000256" key="5">
    <source>
        <dbReference type="SAM" id="Phobius"/>
    </source>
</evidence>
<evidence type="ECO:0000313" key="8">
    <source>
        <dbReference type="Proteomes" id="UP000585507"/>
    </source>
</evidence>
<evidence type="ECO:0000256" key="3">
    <source>
        <dbReference type="ARBA" id="ARBA00022989"/>
    </source>
</evidence>
<evidence type="ECO:0000259" key="6">
    <source>
        <dbReference type="Pfam" id="PF01061"/>
    </source>
</evidence>
<reference evidence="7 8" key="1">
    <citation type="submission" date="2020-08" db="EMBL/GenBank/DDBJ databases">
        <title>Genomic Encyclopedia of Type Strains, Phase IV (KMG-V): Genome sequencing to study the core and pangenomes of soil and plant-associated prokaryotes.</title>
        <authorList>
            <person name="Whitman W."/>
        </authorList>
    </citation>
    <scope>NUCLEOTIDE SEQUENCE [LARGE SCALE GENOMIC DNA]</scope>
    <source>
        <strain evidence="7 8">SEMIA 4084</strain>
    </source>
</reference>
<sequence length="284" mass="29727">MEHVRPPYVSAGLRPPGLGRQAFLLVRRETAAKFASLWFWLVASALCLMAYVYGSGFAQTFETESVLVTADPLAGLNMLVVAFLGLVLGLRLAGGLSWEREHHTLEVLLVGPVSSSVVVLAKYLAELVVLAVLVAVYCFYIVAAQPLGAGVTGAGDFAAILANGLFVLPVMAMGLAVSAMTGSVRMAVLIYLALVALLAAYEVGLGLLRALPAETMSLFSLYLQALLEAGAPLFHALSPVAGIAFLAERLVTQEAPSVPQSLGVIALTAGLALLSCYIARRKGA</sequence>
<keyword evidence="4 5" id="KW-0472">Membrane</keyword>
<accession>A0A7W8UCU3</accession>
<dbReference type="GO" id="GO:0140359">
    <property type="term" value="F:ABC-type transporter activity"/>
    <property type="evidence" value="ECO:0007669"/>
    <property type="project" value="InterPro"/>
</dbReference>
<protein>
    <submittedName>
        <fullName evidence="7">ABC-type transport system involved in multi-copper enzyme maturation permease subunit</fullName>
    </submittedName>
</protein>
<evidence type="ECO:0000256" key="1">
    <source>
        <dbReference type="ARBA" id="ARBA00004141"/>
    </source>
</evidence>
<evidence type="ECO:0000256" key="4">
    <source>
        <dbReference type="ARBA" id="ARBA00023136"/>
    </source>
</evidence>
<dbReference type="EMBL" id="JACHBK010000005">
    <property type="protein sequence ID" value="MBB5535755.1"/>
    <property type="molecule type" value="Genomic_DNA"/>
</dbReference>
<feature type="transmembrane region" description="Helical" evidence="5">
    <location>
        <begin position="186"/>
        <end position="208"/>
    </location>
</feature>
<feature type="transmembrane region" description="Helical" evidence="5">
    <location>
        <begin position="258"/>
        <end position="279"/>
    </location>
</feature>
<dbReference type="GO" id="GO:0005886">
    <property type="term" value="C:plasma membrane"/>
    <property type="evidence" value="ECO:0007669"/>
    <property type="project" value="UniProtKB-SubCell"/>
</dbReference>
<feature type="transmembrane region" description="Helical" evidence="5">
    <location>
        <begin position="73"/>
        <end position="93"/>
    </location>
</feature>
<dbReference type="AlphaFoldDB" id="A0A7W8UCU3"/>
<name>A0A7W8UCU3_9HYPH</name>
<comment type="subcellular location">
    <subcellularLocation>
        <location evidence="1">Membrane</location>
        <topology evidence="1">Multi-pass membrane protein</topology>
    </subcellularLocation>
</comment>
<dbReference type="Pfam" id="PF01061">
    <property type="entry name" value="ABC2_membrane"/>
    <property type="match status" value="1"/>
</dbReference>
<feature type="transmembrane region" description="Helical" evidence="5">
    <location>
        <begin position="157"/>
        <end position="180"/>
    </location>
</feature>
<feature type="transmembrane region" description="Helical" evidence="5">
    <location>
        <begin position="127"/>
        <end position="145"/>
    </location>
</feature>